<keyword evidence="2" id="KW-1185">Reference proteome</keyword>
<proteinExistence type="predicted"/>
<reference evidence="1 2" key="1">
    <citation type="journal article" date="2023" name="Sci. Data">
        <title>Genome assembly of the Korean intertidal mud-creeper Batillaria attramentaria.</title>
        <authorList>
            <person name="Patra A.K."/>
            <person name="Ho P.T."/>
            <person name="Jun S."/>
            <person name="Lee S.J."/>
            <person name="Kim Y."/>
            <person name="Won Y.J."/>
        </authorList>
    </citation>
    <scope>NUCLEOTIDE SEQUENCE [LARGE SCALE GENOMIC DNA]</scope>
    <source>
        <strain evidence="1">Wonlab-2016</strain>
    </source>
</reference>
<dbReference type="EMBL" id="JACVVK020000103">
    <property type="protein sequence ID" value="KAK7492440.1"/>
    <property type="molecule type" value="Genomic_DNA"/>
</dbReference>
<dbReference type="AlphaFoldDB" id="A0ABD0KZ24"/>
<comment type="caution">
    <text evidence="1">The sequence shown here is derived from an EMBL/GenBank/DDBJ whole genome shotgun (WGS) entry which is preliminary data.</text>
</comment>
<accession>A0ABD0KZ24</accession>
<protein>
    <submittedName>
        <fullName evidence="1">Uncharacterized protein</fullName>
    </submittedName>
</protein>
<dbReference type="Proteomes" id="UP001519460">
    <property type="component" value="Unassembled WGS sequence"/>
</dbReference>
<organism evidence="1 2">
    <name type="scientific">Batillaria attramentaria</name>
    <dbReference type="NCBI Taxonomy" id="370345"/>
    <lineage>
        <taxon>Eukaryota</taxon>
        <taxon>Metazoa</taxon>
        <taxon>Spiralia</taxon>
        <taxon>Lophotrochozoa</taxon>
        <taxon>Mollusca</taxon>
        <taxon>Gastropoda</taxon>
        <taxon>Caenogastropoda</taxon>
        <taxon>Sorbeoconcha</taxon>
        <taxon>Cerithioidea</taxon>
        <taxon>Batillariidae</taxon>
        <taxon>Batillaria</taxon>
    </lineage>
</organism>
<evidence type="ECO:0000313" key="2">
    <source>
        <dbReference type="Proteomes" id="UP001519460"/>
    </source>
</evidence>
<name>A0ABD0KZ24_9CAEN</name>
<evidence type="ECO:0000313" key="1">
    <source>
        <dbReference type="EMBL" id="KAK7492440.1"/>
    </source>
</evidence>
<sequence>MVVGGVAMICGRSVTRDSSLTPSLPRPVDGARVAATCCPTQHLCLPRPERLSGYGQRRLLREDLGVLIIHAFVMTNQALAGRKLV</sequence>
<gene>
    <name evidence="1" type="ORF">BaRGS_00016313</name>
</gene>